<keyword evidence="2" id="KW-0812">Transmembrane</keyword>
<feature type="transmembrane region" description="Helical" evidence="2">
    <location>
        <begin position="193"/>
        <end position="213"/>
    </location>
</feature>
<keyword evidence="2" id="KW-1133">Transmembrane helix</keyword>
<keyword evidence="4" id="KW-1185">Reference proteome</keyword>
<evidence type="ECO:0000313" key="4">
    <source>
        <dbReference type="Proteomes" id="UP000283644"/>
    </source>
</evidence>
<evidence type="ECO:0000313" key="3">
    <source>
        <dbReference type="EMBL" id="RHW28862.1"/>
    </source>
</evidence>
<proteinExistence type="predicted"/>
<feature type="region of interest" description="Disordered" evidence="1">
    <location>
        <begin position="216"/>
        <end position="240"/>
    </location>
</feature>
<dbReference type="EMBL" id="QXGH01000009">
    <property type="protein sequence ID" value="RHW28862.1"/>
    <property type="molecule type" value="Genomic_DNA"/>
</dbReference>
<dbReference type="RefSeq" id="WP_118922513.1">
    <property type="nucleotide sequence ID" value="NZ_QXGH01000009.1"/>
</dbReference>
<protein>
    <recommendedName>
        <fullName evidence="5">RNA polymerase sigma factor 70 region 4 type 2 domain-containing protein</fullName>
    </recommendedName>
</protein>
<organism evidence="3 4">
    <name type="scientific">Nocardioides immobilis</name>
    <dbReference type="NCBI Taxonomy" id="2049295"/>
    <lineage>
        <taxon>Bacteria</taxon>
        <taxon>Bacillati</taxon>
        <taxon>Actinomycetota</taxon>
        <taxon>Actinomycetes</taxon>
        <taxon>Propionibacteriales</taxon>
        <taxon>Nocardioidaceae</taxon>
        <taxon>Nocardioides</taxon>
    </lineage>
</organism>
<name>A0A417Y7Y7_9ACTN</name>
<accession>A0A417Y7Y7</accession>
<dbReference type="AlphaFoldDB" id="A0A417Y7Y7"/>
<feature type="compositionally biased region" description="Low complexity" evidence="1">
    <location>
        <begin position="228"/>
        <end position="240"/>
    </location>
</feature>
<dbReference type="Gene3D" id="1.20.140.160">
    <property type="match status" value="1"/>
</dbReference>
<reference evidence="3 4" key="1">
    <citation type="submission" date="2018-09" db="EMBL/GenBank/DDBJ databases">
        <title>Genome sequencing of Nocardioides immobilis CCTCC AB 2017083 for comparison to Nocardioides silvaticus.</title>
        <authorList>
            <person name="Li C."/>
            <person name="Wang G."/>
        </authorList>
    </citation>
    <scope>NUCLEOTIDE SEQUENCE [LARGE SCALE GENOMIC DNA]</scope>
    <source>
        <strain evidence="3 4">CCTCC AB 2017083</strain>
    </source>
</reference>
<evidence type="ECO:0008006" key="5">
    <source>
        <dbReference type="Google" id="ProtNLM"/>
    </source>
</evidence>
<evidence type="ECO:0000256" key="1">
    <source>
        <dbReference type="SAM" id="MobiDB-lite"/>
    </source>
</evidence>
<sequence length="634" mass="67639">MPDNADTALPPDPTAEFDAFYKAARDRLLLQTYALTGDLGAARSAVRDAYVVAWHHWRKLSRLDDPESSVRPHAWRHALRRATVRPWHKEKGLDADNRATLDALAALSTQQRRALLLTQLAAVSMQDMAREIGLPSDLAERELQTAATQFATQKNISTASIPMAFAALATAMTNVTWPRVTIIRRAGAARRRMHTVVGAGAVVAVLVASGAAVTDASGVRPTLDREPTAGPNGGSAAPGPEMVLPQTTLLPADVVRDTLVGDWEQGPTHDNSVGNGVNLPCQPAEADARYADPHGTAAWVRVFRNGPAGESPRKLTEVVEASRNPERARKTYHRLRGWVADCVTPGVRLVSTSASPGLADASAIFVLTEQHPALATYVVGVARTGLLTTAVALRTDVGPETANRPGIAKLLGEAVNRLCTLPDAGRCADKPAELEDLPPYAAGQVPAMLAPVDLPFVGEPDQPWMGTPPHEITNARTDIDVLGCVHPSLTGEYDGDRFRTDLVRTFVKVDSDLPAEFGLTQAVAALPTKAAGALLADFRSAINGCPERDASAGTEVRVLGADDEGDSSFTAWHLSTRLPGERTVEYSVAFLRSGSAVSQLVFVSAPGARMTDAQFVTLTRRSLERLPQLPPYAG</sequence>
<dbReference type="Proteomes" id="UP000283644">
    <property type="component" value="Unassembled WGS sequence"/>
</dbReference>
<gene>
    <name evidence="3" type="ORF">D0Z08_03190</name>
</gene>
<comment type="caution">
    <text evidence="3">The sequence shown here is derived from an EMBL/GenBank/DDBJ whole genome shotgun (WGS) entry which is preliminary data.</text>
</comment>
<keyword evidence="2" id="KW-0472">Membrane</keyword>
<dbReference type="OrthoDB" id="3765654at2"/>
<evidence type="ECO:0000256" key="2">
    <source>
        <dbReference type="SAM" id="Phobius"/>
    </source>
</evidence>